<feature type="compositionally biased region" description="Basic and acidic residues" evidence="1">
    <location>
        <begin position="1"/>
        <end position="14"/>
    </location>
</feature>
<comment type="caution">
    <text evidence="2">The sequence shown here is derived from an EMBL/GenBank/DDBJ whole genome shotgun (WGS) entry which is preliminary data.</text>
</comment>
<reference evidence="2 3" key="1">
    <citation type="journal article" date="2016" name="Nat. Commun.">
        <title>Thousands of microbial genomes shed light on interconnected biogeochemical processes in an aquifer system.</title>
        <authorList>
            <person name="Anantharaman K."/>
            <person name="Brown C.T."/>
            <person name="Hug L.A."/>
            <person name="Sharon I."/>
            <person name="Castelle C.J."/>
            <person name="Probst A.J."/>
            <person name="Thomas B.C."/>
            <person name="Singh A."/>
            <person name="Wilkins M.J."/>
            <person name="Karaoz U."/>
            <person name="Brodie E.L."/>
            <person name="Williams K.H."/>
            <person name="Hubbard S.S."/>
            <person name="Banfield J.F."/>
        </authorList>
    </citation>
    <scope>NUCLEOTIDE SEQUENCE [LARGE SCALE GENOMIC DNA]</scope>
</reference>
<accession>A0A1F6M1K6</accession>
<evidence type="ECO:0000313" key="3">
    <source>
        <dbReference type="Proteomes" id="UP000176282"/>
    </source>
</evidence>
<dbReference type="EMBL" id="MFQB01000047">
    <property type="protein sequence ID" value="OGH65443.1"/>
    <property type="molecule type" value="Genomic_DNA"/>
</dbReference>
<feature type="region of interest" description="Disordered" evidence="1">
    <location>
        <begin position="1"/>
        <end position="36"/>
    </location>
</feature>
<name>A0A1F6M1K6_9BACT</name>
<feature type="region of interest" description="Disordered" evidence="1">
    <location>
        <begin position="258"/>
        <end position="287"/>
    </location>
</feature>
<dbReference type="AlphaFoldDB" id="A0A1F6M1K6"/>
<evidence type="ECO:0000256" key="1">
    <source>
        <dbReference type="SAM" id="MobiDB-lite"/>
    </source>
</evidence>
<organism evidence="2 3">
    <name type="scientific">Candidatus Magasanikbacteria bacterium RIFCSPHIGHO2_02_FULL_47_14</name>
    <dbReference type="NCBI Taxonomy" id="1798680"/>
    <lineage>
        <taxon>Bacteria</taxon>
        <taxon>Candidatus Magasanikiibacteriota</taxon>
    </lineage>
</organism>
<evidence type="ECO:0000313" key="2">
    <source>
        <dbReference type="EMBL" id="OGH65443.1"/>
    </source>
</evidence>
<feature type="compositionally biased region" description="Basic and acidic residues" evidence="1">
    <location>
        <begin position="267"/>
        <end position="287"/>
    </location>
</feature>
<dbReference type="Proteomes" id="UP000176282">
    <property type="component" value="Unassembled WGS sequence"/>
</dbReference>
<dbReference type="STRING" id="1798680.A3J66_02355"/>
<protein>
    <submittedName>
        <fullName evidence="2">Uncharacterized protein</fullName>
    </submittedName>
</protein>
<proteinExistence type="predicted"/>
<sequence>MHNKESGQRERSHEASVPAARWGLRLRRGPPSVGGHRQVHHEEVAELGPLGHVGEFGADPGVSVQAPGDRESGLAVARDDRAPVRPGLGVDERALTLHCADERGADVSGEAVAAILGVGRRLRDLDEPPGSDRGLDLGDLALADRHDLSLRIADDHHDVVADHATDAVVGEADHVVGVAGAVQLHQPADVVDTDRVRVERLDGEAGFERVHGARTCARLIEERPLTGDRLGRGAPTGLVRAEVGHATEPLGQRDRGLAGEQGVITPGHRDRADQVKRHVGREQDTHREPRPLRVLVSLRPIPFTDLLQPQSQAAQAHVDLGQEALETVAGFVPGHAADRADGEALLRVHLISFSPVSLRFLPPAGRMKERFVSVLAPALGICQHTNSGLR</sequence>
<gene>
    <name evidence="2" type="ORF">A3J66_02355</name>
</gene>